<organism evidence="3 4">
    <name type="scientific">Aureibaculum algae</name>
    <dbReference type="NCBI Taxonomy" id="2584122"/>
    <lineage>
        <taxon>Bacteria</taxon>
        <taxon>Pseudomonadati</taxon>
        <taxon>Bacteroidota</taxon>
        <taxon>Flavobacteriia</taxon>
        <taxon>Flavobacteriales</taxon>
        <taxon>Flavobacteriaceae</taxon>
        <taxon>Aureibaculum</taxon>
    </lineage>
</organism>
<keyword evidence="4" id="KW-1185">Reference proteome</keyword>
<accession>A0A5B7TQ44</accession>
<protein>
    <submittedName>
        <fullName evidence="3">CPBP family intramembrane metalloprotease</fullName>
    </submittedName>
</protein>
<dbReference type="GO" id="GO:0006508">
    <property type="term" value="P:proteolysis"/>
    <property type="evidence" value="ECO:0007669"/>
    <property type="project" value="UniProtKB-KW"/>
</dbReference>
<name>A0A5B7TQ44_9FLAO</name>
<dbReference type="GO" id="GO:0008237">
    <property type="term" value="F:metallopeptidase activity"/>
    <property type="evidence" value="ECO:0007669"/>
    <property type="project" value="UniProtKB-KW"/>
</dbReference>
<dbReference type="EMBL" id="CP040749">
    <property type="protein sequence ID" value="QCX37571.1"/>
    <property type="molecule type" value="Genomic_DNA"/>
</dbReference>
<sequence>MTYKSNNGWLRVLALIIPYFIFIVFFQFIGAIIAGVSITNIETNSSLWQNLIISFFNLLGVFSLLHLFMKNVDKEKFINLGFSIKGRFKELYLGFLIGAIVMALGYILLIIIDEIKFNNIEFNLKELVISLFLYFFVAVAEEALARGYVLKNFMLSFNKYIALILSSLLFAVMHLANPNMDWFSFLNLFLAGILLGMSYIYTKNLWFPIALHFSWNLFQTLFGFNVSGQDFYSLVEFKITDKNLLNGGDFGFEGSIFSVVFQLVIIGSIWAYYQKKRKIKT</sequence>
<dbReference type="OrthoDB" id="324900at2"/>
<feature type="domain" description="CAAX prenyl protease 2/Lysostaphin resistance protein A-like" evidence="2">
    <location>
        <begin position="126"/>
        <end position="218"/>
    </location>
</feature>
<dbReference type="RefSeq" id="WP_138948503.1">
    <property type="nucleotide sequence ID" value="NZ_CP040749.1"/>
</dbReference>
<dbReference type="AlphaFoldDB" id="A0A5B7TQ44"/>
<feature type="transmembrane region" description="Helical" evidence="1">
    <location>
        <begin position="12"/>
        <end position="35"/>
    </location>
</feature>
<feature type="transmembrane region" description="Helical" evidence="1">
    <location>
        <begin position="255"/>
        <end position="273"/>
    </location>
</feature>
<gene>
    <name evidence="3" type="ORF">FF125_03650</name>
</gene>
<feature type="transmembrane region" description="Helical" evidence="1">
    <location>
        <begin position="182"/>
        <end position="201"/>
    </location>
</feature>
<proteinExistence type="predicted"/>
<dbReference type="GO" id="GO:0080120">
    <property type="term" value="P:CAAX-box protein maturation"/>
    <property type="evidence" value="ECO:0007669"/>
    <property type="project" value="UniProtKB-ARBA"/>
</dbReference>
<feature type="transmembrane region" description="Helical" evidence="1">
    <location>
        <begin position="90"/>
        <end position="112"/>
    </location>
</feature>
<dbReference type="KEGG" id="fbe:FF125_03650"/>
<dbReference type="Proteomes" id="UP000306229">
    <property type="component" value="Chromosome"/>
</dbReference>
<dbReference type="Pfam" id="PF02517">
    <property type="entry name" value="Rce1-like"/>
    <property type="match status" value="1"/>
</dbReference>
<feature type="transmembrane region" description="Helical" evidence="1">
    <location>
        <begin position="157"/>
        <end position="176"/>
    </location>
</feature>
<keyword evidence="1" id="KW-0812">Transmembrane</keyword>
<dbReference type="InterPro" id="IPR003675">
    <property type="entry name" value="Rce1/LyrA-like_dom"/>
</dbReference>
<feature type="transmembrane region" description="Helical" evidence="1">
    <location>
        <begin position="47"/>
        <end position="69"/>
    </location>
</feature>
<keyword evidence="3" id="KW-0378">Hydrolase</keyword>
<feature type="transmembrane region" description="Helical" evidence="1">
    <location>
        <begin position="213"/>
        <end position="235"/>
    </location>
</feature>
<dbReference type="PANTHER" id="PTHR39430">
    <property type="entry name" value="MEMBRANE-ASSOCIATED PROTEASE-RELATED"/>
    <property type="match status" value="1"/>
</dbReference>
<evidence type="ECO:0000259" key="2">
    <source>
        <dbReference type="Pfam" id="PF02517"/>
    </source>
</evidence>
<reference evidence="3 4" key="1">
    <citation type="submission" date="2019-05" db="EMBL/GenBank/DDBJ databases">
        <title>Algicella ahnfeltiae gen. nov., sp. nov., a novel marine bacterium of the family Flavobacteriaceae isolated from a red alga.</title>
        <authorList>
            <person name="Nedashkovskaya O.I."/>
            <person name="Kukhlevskiy A.D."/>
            <person name="Kim S.-G."/>
            <person name="Zhukova N.V."/>
            <person name="Mikhailov V.V."/>
        </authorList>
    </citation>
    <scope>NUCLEOTIDE SEQUENCE [LARGE SCALE GENOMIC DNA]</scope>
    <source>
        <strain evidence="3 4">10Alg115</strain>
    </source>
</reference>
<evidence type="ECO:0000313" key="3">
    <source>
        <dbReference type="EMBL" id="QCX37571.1"/>
    </source>
</evidence>
<evidence type="ECO:0000256" key="1">
    <source>
        <dbReference type="SAM" id="Phobius"/>
    </source>
</evidence>
<dbReference type="PANTHER" id="PTHR39430:SF1">
    <property type="entry name" value="PROTEASE"/>
    <property type="match status" value="1"/>
</dbReference>
<keyword evidence="1" id="KW-0472">Membrane</keyword>
<dbReference type="GO" id="GO:0004175">
    <property type="term" value="F:endopeptidase activity"/>
    <property type="evidence" value="ECO:0007669"/>
    <property type="project" value="UniProtKB-ARBA"/>
</dbReference>
<keyword evidence="1" id="KW-1133">Transmembrane helix</keyword>
<keyword evidence="3" id="KW-0645">Protease</keyword>
<feature type="transmembrane region" description="Helical" evidence="1">
    <location>
        <begin position="127"/>
        <end position="145"/>
    </location>
</feature>
<keyword evidence="3" id="KW-0482">Metalloprotease</keyword>
<evidence type="ECO:0000313" key="4">
    <source>
        <dbReference type="Proteomes" id="UP000306229"/>
    </source>
</evidence>